<evidence type="ECO:0000313" key="4">
    <source>
        <dbReference type="EMBL" id="KAF2820926.1"/>
    </source>
</evidence>
<gene>
    <name evidence="4" type="ORF">CC86DRAFT_411755</name>
</gene>
<dbReference type="SUPFAM" id="SSF52540">
    <property type="entry name" value="P-loop containing nucleoside triphosphate hydrolases"/>
    <property type="match status" value="1"/>
</dbReference>
<dbReference type="Proteomes" id="UP000799424">
    <property type="component" value="Unassembled WGS sequence"/>
</dbReference>
<protein>
    <submittedName>
        <fullName evidence="4">HET-domain-containing protein</fullName>
    </submittedName>
</protein>
<evidence type="ECO:0000259" key="2">
    <source>
        <dbReference type="Pfam" id="PF06985"/>
    </source>
</evidence>
<evidence type="ECO:0000256" key="1">
    <source>
        <dbReference type="ARBA" id="ARBA00022737"/>
    </source>
</evidence>
<name>A0A6A6ZIW3_9PLEO</name>
<evidence type="ECO:0000259" key="3">
    <source>
        <dbReference type="Pfam" id="PF24883"/>
    </source>
</evidence>
<dbReference type="Gene3D" id="3.40.50.300">
    <property type="entry name" value="P-loop containing nucleotide triphosphate hydrolases"/>
    <property type="match status" value="1"/>
</dbReference>
<dbReference type="PANTHER" id="PTHR10622:SF13">
    <property type="entry name" value="NACHT DOMAIN-CONTAINING PROTEIN"/>
    <property type="match status" value="1"/>
</dbReference>
<dbReference type="EMBL" id="MU006239">
    <property type="protein sequence ID" value="KAF2820926.1"/>
    <property type="molecule type" value="Genomic_DNA"/>
</dbReference>
<dbReference type="AlphaFoldDB" id="A0A6A6ZIW3"/>
<reference evidence="4" key="1">
    <citation type="journal article" date="2020" name="Stud. Mycol.">
        <title>101 Dothideomycetes genomes: a test case for predicting lifestyles and emergence of pathogens.</title>
        <authorList>
            <person name="Haridas S."/>
            <person name="Albert R."/>
            <person name="Binder M."/>
            <person name="Bloem J."/>
            <person name="Labutti K."/>
            <person name="Salamov A."/>
            <person name="Andreopoulos B."/>
            <person name="Baker S."/>
            <person name="Barry K."/>
            <person name="Bills G."/>
            <person name="Bluhm B."/>
            <person name="Cannon C."/>
            <person name="Castanera R."/>
            <person name="Culley D."/>
            <person name="Daum C."/>
            <person name="Ezra D."/>
            <person name="Gonzalez J."/>
            <person name="Henrissat B."/>
            <person name="Kuo A."/>
            <person name="Liang C."/>
            <person name="Lipzen A."/>
            <person name="Lutzoni F."/>
            <person name="Magnuson J."/>
            <person name="Mondo S."/>
            <person name="Nolan M."/>
            <person name="Ohm R."/>
            <person name="Pangilinan J."/>
            <person name="Park H.-J."/>
            <person name="Ramirez L."/>
            <person name="Alfaro M."/>
            <person name="Sun H."/>
            <person name="Tritt A."/>
            <person name="Yoshinaga Y."/>
            <person name="Zwiers L.-H."/>
            <person name="Turgeon B."/>
            <person name="Goodwin S."/>
            <person name="Spatafora J."/>
            <person name="Crous P."/>
            <person name="Grigoriev I."/>
        </authorList>
    </citation>
    <scope>NUCLEOTIDE SEQUENCE</scope>
    <source>
        <strain evidence="4">CBS 113818</strain>
    </source>
</reference>
<organism evidence="4 5">
    <name type="scientific">Ophiobolus disseminans</name>
    <dbReference type="NCBI Taxonomy" id="1469910"/>
    <lineage>
        <taxon>Eukaryota</taxon>
        <taxon>Fungi</taxon>
        <taxon>Dikarya</taxon>
        <taxon>Ascomycota</taxon>
        <taxon>Pezizomycotina</taxon>
        <taxon>Dothideomycetes</taxon>
        <taxon>Pleosporomycetidae</taxon>
        <taxon>Pleosporales</taxon>
        <taxon>Pleosporineae</taxon>
        <taxon>Phaeosphaeriaceae</taxon>
        <taxon>Ophiobolus</taxon>
    </lineage>
</organism>
<dbReference type="InterPro" id="IPR010730">
    <property type="entry name" value="HET"/>
</dbReference>
<dbReference type="InterPro" id="IPR056884">
    <property type="entry name" value="NPHP3-like_N"/>
</dbReference>
<proteinExistence type="predicted"/>
<keyword evidence="1" id="KW-0677">Repeat</keyword>
<dbReference type="PANTHER" id="PTHR10622">
    <property type="entry name" value="HET DOMAIN-CONTAINING PROTEIN"/>
    <property type="match status" value="1"/>
</dbReference>
<accession>A0A6A6ZIW3</accession>
<dbReference type="InterPro" id="IPR027417">
    <property type="entry name" value="P-loop_NTPase"/>
</dbReference>
<dbReference type="Pfam" id="PF24883">
    <property type="entry name" value="NPHP3_N"/>
    <property type="match status" value="1"/>
</dbReference>
<dbReference type="OrthoDB" id="194358at2759"/>
<feature type="domain" description="Heterokaryon incompatibility" evidence="2">
    <location>
        <begin position="25"/>
        <end position="145"/>
    </location>
</feature>
<feature type="domain" description="Nephrocystin 3-like N-terminal" evidence="3">
    <location>
        <begin position="304"/>
        <end position="481"/>
    </location>
</feature>
<evidence type="ECO:0000313" key="5">
    <source>
        <dbReference type="Proteomes" id="UP000799424"/>
    </source>
</evidence>
<keyword evidence="5" id="KW-1185">Reference proteome</keyword>
<dbReference type="Pfam" id="PF06985">
    <property type="entry name" value="HET"/>
    <property type="match status" value="1"/>
</dbReference>
<sequence>MRLLRLKDNGEFSLAEYIDNVIPRYAILSHTWGADHEEVTFKDLAEGTGKSKAGYSKIQFCANQAAKDRLQFFWVDTCCIDKSSSAELSEAINSMFRWYQDAARCYVYLSDVSVSGSIEDNEFSRRWKPAFKKSRWFTRGWTLQELIAPKSVEFFSKEEQRLGDKQSMEQTLHEITRIAIQALQGKPLPQFTVDERMSWAEKRHTKREEDAAYSLLGIFDIHMPLLYGERREKALLRLKKMINESMKEELPFRTGFERSPSFQADLQATNRIEKSKIREEMVDLLYFEHIDDRLMSLKKAYSKTCDWFLHKKQYRAWISAENLHDHHGFLWIKGKPGAGKSILMKFLDSKAKTSAKSDTDALVVAFFFNARGDYFEKSTTGLYRSLLWQLFEKAEDLQEVLDEFDTNARRIIQRKGWQIEILKQTFARAVERLGRRSLQIFVDALDECDDKHVVDMISFLEDIGERAVEDNVRLHICFSSRHYPAITIWRGMEIVLEDEEEHGKDIARYISSKLKLANPRKADSLRAQVLEKSAGVFLWVALVIPMLNEASAKGRVEELQKRLDGIPPGLDDLFEMILRRDREDMQELRLCIQWILFARRPLKQEEYFFTIRSPTSPETAKCRVLGDITAEDMRLFVQSSSKGLAEVTKTRSKDKKPTVQFIHESVRDFFLVKKGYQRLWPDYDDRAWIFWQITSKGELFRSVNFA</sequence>